<comment type="caution">
    <text evidence="1">The sequence shown here is derived from an EMBL/GenBank/DDBJ whole genome shotgun (WGS) entry which is preliminary data.</text>
</comment>
<dbReference type="EMBL" id="MVGT01000331">
    <property type="protein sequence ID" value="OVA18983.1"/>
    <property type="molecule type" value="Genomic_DNA"/>
</dbReference>
<dbReference type="Proteomes" id="UP000195402">
    <property type="component" value="Unassembled WGS sequence"/>
</dbReference>
<proteinExistence type="predicted"/>
<keyword evidence="2" id="KW-1185">Reference proteome</keyword>
<evidence type="ECO:0008006" key="3">
    <source>
        <dbReference type="Google" id="ProtNLM"/>
    </source>
</evidence>
<gene>
    <name evidence="1" type="ORF">BVC80_1223g5</name>
</gene>
<organism evidence="1 2">
    <name type="scientific">Macleaya cordata</name>
    <name type="common">Five-seeded plume-poppy</name>
    <name type="synonym">Bocconia cordata</name>
    <dbReference type="NCBI Taxonomy" id="56857"/>
    <lineage>
        <taxon>Eukaryota</taxon>
        <taxon>Viridiplantae</taxon>
        <taxon>Streptophyta</taxon>
        <taxon>Embryophyta</taxon>
        <taxon>Tracheophyta</taxon>
        <taxon>Spermatophyta</taxon>
        <taxon>Magnoliopsida</taxon>
        <taxon>Ranunculales</taxon>
        <taxon>Papaveraceae</taxon>
        <taxon>Papaveroideae</taxon>
        <taxon>Macleaya</taxon>
    </lineage>
</organism>
<sequence>MASLCVGNWWEKIRELAEVLDLVVDHVYRELNALADFMASQGLESSTDLLFLSDFPTRLEGLACLDRIEIPYVRIDQL</sequence>
<evidence type="ECO:0000313" key="2">
    <source>
        <dbReference type="Proteomes" id="UP000195402"/>
    </source>
</evidence>
<evidence type="ECO:0000313" key="1">
    <source>
        <dbReference type="EMBL" id="OVA18983.1"/>
    </source>
</evidence>
<dbReference type="InParanoid" id="A0A200R8K8"/>
<dbReference type="AlphaFoldDB" id="A0A200R8K8"/>
<name>A0A200R8K8_MACCD</name>
<accession>A0A200R8K8</accession>
<dbReference type="OrthoDB" id="777212at2759"/>
<reference evidence="1 2" key="1">
    <citation type="journal article" date="2017" name="Mol. Plant">
        <title>The Genome of Medicinal Plant Macleaya cordata Provides New Insights into Benzylisoquinoline Alkaloids Metabolism.</title>
        <authorList>
            <person name="Liu X."/>
            <person name="Liu Y."/>
            <person name="Huang P."/>
            <person name="Ma Y."/>
            <person name="Qing Z."/>
            <person name="Tang Q."/>
            <person name="Cao H."/>
            <person name="Cheng P."/>
            <person name="Zheng Y."/>
            <person name="Yuan Z."/>
            <person name="Zhou Y."/>
            <person name="Liu J."/>
            <person name="Tang Z."/>
            <person name="Zhuo Y."/>
            <person name="Zhang Y."/>
            <person name="Yu L."/>
            <person name="Huang J."/>
            <person name="Yang P."/>
            <person name="Peng Q."/>
            <person name="Zhang J."/>
            <person name="Jiang W."/>
            <person name="Zhang Z."/>
            <person name="Lin K."/>
            <person name="Ro D.K."/>
            <person name="Chen X."/>
            <person name="Xiong X."/>
            <person name="Shang Y."/>
            <person name="Huang S."/>
            <person name="Zeng J."/>
        </authorList>
    </citation>
    <scope>NUCLEOTIDE SEQUENCE [LARGE SCALE GENOMIC DNA]</scope>
    <source>
        <strain evidence="2">cv. BLH2017</strain>
        <tissue evidence="1">Root</tissue>
    </source>
</reference>
<protein>
    <recommendedName>
        <fullName evidence="3">RNase H type-1 domain-containing protein</fullName>
    </recommendedName>
</protein>